<name>A0A085MG84_9BILA</name>
<keyword evidence="2" id="KW-1185">Reference proteome</keyword>
<accession>A0A085MG84</accession>
<dbReference type="EMBL" id="KL363195">
    <property type="protein sequence ID" value="KFD56230.1"/>
    <property type="molecule type" value="Genomic_DNA"/>
</dbReference>
<dbReference type="AlphaFoldDB" id="A0A085MG84"/>
<dbReference type="Proteomes" id="UP000030764">
    <property type="component" value="Unassembled WGS sequence"/>
</dbReference>
<evidence type="ECO:0000313" key="2">
    <source>
        <dbReference type="Proteomes" id="UP000030764"/>
    </source>
</evidence>
<protein>
    <submittedName>
        <fullName evidence="1">Uncharacterized protein</fullName>
    </submittedName>
</protein>
<gene>
    <name evidence="1" type="ORF">M513_03008</name>
</gene>
<reference evidence="1 2" key="1">
    <citation type="journal article" date="2014" name="Nat. Genet.">
        <title>Genome and transcriptome of the porcine whipworm Trichuris suis.</title>
        <authorList>
            <person name="Jex A.R."/>
            <person name="Nejsum P."/>
            <person name="Schwarz E.M."/>
            <person name="Hu L."/>
            <person name="Young N.D."/>
            <person name="Hall R.S."/>
            <person name="Korhonen P.K."/>
            <person name="Liao S."/>
            <person name="Thamsborg S."/>
            <person name="Xia J."/>
            <person name="Xu P."/>
            <person name="Wang S."/>
            <person name="Scheerlinck J.P."/>
            <person name="Hofmann A."/>
            <person name="Sternberg P.W."/>
            <person name="Wang J."/>
            <person name="Gasser R.B."/>
        </authorList>
    </citation>
    <scope>NUCLEOTIDE SEQUENCE [LARGE SCALE GENOMIC DNA]</scope>
    <source>
        <strain evidence="1">DCEP-RM93M</strain>
    </source>
</reference>
<evidence type="ECO:0000313" key="1">
    <source>
        <dbReference type="EMBL" id="KFD56230.1"/>
    </source>
</evidence>
<sequence length="256" mass="27898">MQISLPGKQQHARADGFQHILRSQDVPVVEAKAYSSADGSAVTVGKNSVNGPASGVCRGMHKWTAPKLLRNDSCSSWIHKSNSLKDLFSNDRGRNSVCSISRYIELTRKHFQFLEDPHDDGIFFDEVKSTVKEMPKKKAPGLSSVYPCLSKPCCGIDCPCWCLQSQHLSANRSMLPGYESTALLCTNPSTVCNEYSDMPSTSCQRATEAIPTAGVCSSDKQECIVSTNQGNENVSGEGRPVSIFLDDVVFGQQKLA</sequence>
<organism evidence="1 2">
    <name type="scientific">Trichuris suis</name>
    <name type="common">pig whipworm</name>
    <dbReference type="NCBI Taxonomy" id="68888"/>
    <lineage>
        <taxon>Eukaryota</taxon>
        <taxon>Metazoa</taxon>
        <taxon>Ecdysozoa</taxon>
        <taxon>Nematoda</taxon>
        <taxon>Enoplea</taxon>
        <taxon>Dorylaimia</taxon>
        <taxon>Trichinellida</taxon>
        <taxon>Trichuridae</taxon>
        <taxon>Trichuris</taxon>
    </lineage>
</organism>
<proteinExistence type="predicted"/>